<dbReference type="AlphaFoldDB" id="A0A371IFW4"/>
<name>A0A371IFW4_MUCPR</name>
<protein>
    <submittedName>
        <fullName evidence="2">Uncharacterized protein</fullName>
    </submittedName>
</protein>
<evidence type="ECO:0000313" key="3">
    <source>
        <dbReference type="Proteomes" id="UP000257109"/>
    </source>
</evidence>
<feature type="non-terminal residue" evidence="2">
    <location>
        <position position="1"/>
    </location>
</feature>
<organism evidence="2 3">
    <name type="scientific">Mucuna pruriens</name>
    <name type="common">Velvet bean</name>
    <name type="synonym">Dolichos pruriens</name>
    <dbReference type="NCBI Taxonomy" id="157652"/>
    <lineage>
        <taxon>Eukaryota</taxon>
        <taxon>Viridiplantae</taxon>
        <taxon>Streptophyta</taxon>
        <taxon>Embryophyta</taxon>
        <taxon>Tracheophyta</taxon>
        <taxon>Spermatophyta</taxon>
        <taxon>Magnoliopsida</taxon>
        <taxon>eudicotyledons</taxon>
        <taxon>Gunneridae</taxon>
        <taxon>Pentapetalae</taxon>
        <taxon>rosids</taxon>
        <taxon>fabids</taxon>
        <taxon>Fabales</taxon>
        <taxon>Fabaceae</taxon>
        <taxon>Papilionoideae</taxon>
        <taxon>50 kb inversion clade</taxon>
        <taxon>NPAAA clade</taxon>
        <taxon>indigoferoid/millettioid clade</taxon>
        <taxon>Phaseoleae</taxon>
        <taxon>Mucuna</taxon>
    </lineage>
</organism>
<gene>
    <name evidence="2" type="ORF">CR513_01143</name>
</gene>
<evidence type="ECO:0000313" key="2">
    <source>
        <dbReference type="EMBL" id="RDY13875.1"/>
    </source>
</evidence>
<proteinExistence type="predicted"/>
<feature type="compositionally biased region" description="Basic and acidic residues" evidence="1">
    <location>
        <begin position="64"/>
        <end position="73"/>
    </location>
</feature>
<sequence length="115" mass="13376">MNLSRFQEHRGVQHRYGSDSIESQCSRIQQSHYGKRLNKEDTWLQREPIPTLPITREVRKGRKKSLEGEKSQEGECITPKPKGGKETTKSSSSVQKQQYKMLQMSWQGPYNFAFS</sequence>
<accession>A0A371IFW4</accession>
<feature type="region of interest" description="Disordered" evidence="1">
    <location>
        <begin position="1"/>
        <end position="24"/>
    </location>
</feature>
<dbReference type="Proteomes" id="UP000257109">
    <property type="component" value="Unassembled WGS sequence"/>
</dbReference>
<keyword evidence="3" id="KW-1185">Reference proteome</keyword>
<dbReference type="EMBL" id="QJKJ01000181">
    <property type="protein sequence ID" value="RDY13875.1"/>
    <property type="molecule type" value="Genomic_DNA"/>
</dbReference>
<feature type="region of interest" description="Disordered" evidence="1">
    <location>
        <begin position="58"/>
        <end position="96"/>
    </location>
</feature>
<reference evidence="2" key="1">
    <citation type="submission" date="2018-05" db="EMBL/GenBank/DDBJ databases">
        <title>Draft genome of Mucuna pruriens seed.</title>
        <authorList>
            <person name="Nnadi N.E."/>
            <person name="Vos R."/>
            <person name="Hasami M.H."/>
            <person name="Devisetty U.K."/>
            <person name="Aguiy J.C."/>
        </authorList>
    </citation>
    <scope>NUCLEOTIDE SEQUENCE [LARGE SCALE GENOMIC DNA]</scope>
    <source>
        <strain evidence="2">JCA_2017</strain>
    </source>
</reference>
<feature type="compositionally biased region" description="Basic and acidic residues" evidence="1">
    <location>
        <begin position="1"/>
        <end position="11"/>
    </location>
</feature>
<evidence type="ECO:0000256" key="1">
    <source>
        <dbReference type="SAM" id="MobiDB-lite"/>
    </source>
</evidence>
<comment type="caution">
    <text evidence="2">The sequence shown here is derived from an EMBL/GenBank/DDBJ whole genome shotgun (WGS) entry which is preliminary data.</text>
</comment>